<proteinExistence type="predicted"/>
<dbReference type="PANTHER" id="PTHR46704:SF1">
    <property type="entry name" value="TELOMERE LENGTH REGULATION PROTEIN TEL2 HOMOLOG"/>
    <property type="match status" value="1"/>
</dbReference>
<sequence>MSIWDPMKKIKMKTFTTCRKKTQCKVGNKLVKLREDGQLLARFLLVQQSRPSMIQSLNDTIGRYEFSVIPRSLFSSDGLLLIPADKSSFVHAIEECSIELSSEQNSTFDVPSTVESRNKLCIIDAMTIVQAIKKGPIERSDRFPKKIISGYDEGRVIFDRYLDNSLKAHTRSKRSTGIDPVKCDINDAINIKLVPLKTLLSHIETKSKLTEYLGKAVLREYADSNKSLVVVYGTWTYCNKPNVVDPNIIEHSHEEADTLIPMHVFDASKTDGDTRDIDVYSPDTDVFVYLMDLFSSNNIAGQVRFITGKGKAKITIDIRTRCEAVGTEKSKGLLGLHAFSGADWGGKFAESFVCEVYAKNSKCRTLGELRWELFRTKNLESEKLPPTLGALKPHIQRANAISTINKGYRKPRPQTPLLTDNGWETISDGTISPKKCLEPPAPESVVELVKCGCRSERSTARCSCHKNNLPCTPLCKCGDCNNASDIDVPDQDEDIDE</sequence>
<reference evidence="1" key="1">
    <citation type="submission" date="2020-04" db="EMBL/GenBank/DDBJ databases">
        <authorList>
            <person name="Alioto T."/>
            <person name="Alioto T."/>
            <person name="Gomez Garrido J."/>
        </authorList>
    </citation>
    <scope>NUCLEOTIDE SEQUENCE</scope>
    <source>
        <strain evidence="1">A484AB</strain>
    </source>
</reference>
<protein>
    <submittedName>
        <fullName evidence="1">Uncharacterized protein</fullName>
    </submittedName>
</protein>
<dbReference type="OrthoDB" id="5984884at2759"/>
<evidence type="ECO:0000313" key="1">
    <source>
        <dbReference type="EMBL" id="CAB4005996.1"/>
    </source>
</evidence>
<gene>
    <name evidence="1" type="ORF">PACLA_8A015150</name>
</gene>
<keyword evidence="2" id="KW-1185">Reference proteome</keyword>
<dbReference type="PANTHER" id="PTHR46704">
    <property type="entry name" value="CXC DOMAIN-CONTAINING PROTEIN-RELATED"/>
    <property type="match status" value="1"/>
</dbReference>
<accession>A0A6S7HMB6</accession>
<dbReference type="AlphaFoldDB" id="A0A6S7HMB6"/>
<organism evidence="1 2">
    <name type="scientific">Paramuricea clavata</name>
    <name type="common">Red gorgonian</name>
    <name type="synonym">Violescent sea-whip</name>
    <dbReference type="NCBI Taxonomy" id="317549"/>
    <lineage>
        <taxon>Eukaryota</taxon>
        <taxon>Metazoa</taxon>
        <taxon>Cnidaria</taxon>
        <taxon>Anthozoa</taxon>
        <taxon>Octocorallia</taxon>
        <taxon>Malacalcyonacea</taxon>
        <taxon>Plexauridae</taxon>
        <taxon>Paramuricea</taxon>
    </lineage>
</organism>
<name>A0A6S7HMB6_PARCT</name>
<comment type="caution">
    <text evidence="1">The sequence shown here is derived from an EMBL/GenBank/DDBJ whole genome shotgun (WGS) entry which is preliminary data.</text>
</comment>
<dbReference type="Proteomes" id="UP001152795">
    <property type="component" value="Unassembled WGS sequence"/>
</dbReference>
<evidence type="ECO:0000313" key="2">
    <source>
        <dbReference type="Proteomes" id="UP001152795"/>
    </source>
</evidence>
<dbReference type="EMBL" id="CACRXK020005382">
    <property type="protein sequence ID" value="CAB4005996.1"/>
    <property type="molecule type" value="Genomic_DNA"/>
</dbReference>